<dbReference type="AlphaFoldDB" id="A0A1I7G7H1"/>
<proteinExistence type="predicted"/>
<evidence type="ECO:0000313" key="3">
    <source>
        <dbReference type="Proteomes" id="UP000199391"/>
    </source>
</evidence>
<sequence>MRHVLTAALIVTGVIHILPLAGVLGPERLQSLYGVALTDPSLVLLMRHRAVLFGILGTFFLASAFVPKLQLSALVAGFASVVSFLALAAMTGSYNAYIGRIVTADWVALGALVVATAAYALPQQRT</sequence>
<protein>
    <recommendedName>
        <fullName evidence="4">Phosphopantetheine adenylyltransferase</fullName>
    </recommendedName>
</protein>
<feature type="transmembrane region" description="Helical" evidence="1">
    <location>
        <begin position="46"/>
        <end position="66"/>
    </location>
</feature>
<gene>
    <name evidence="2" type="ORF">SAMN05216552_1003109</name>
</gene>
<accession>A0A1I7G7H1</accession>
<keyword evidence="3" id="KW-1185">Reference proteome</keyword>
<keyword evidence="1" id="KW-0472">Membrane</keyword>
<evidence type="ECO:0000313" key="2">
    <source>
        <dbReference type="EMBL" id="SFU44400.1"/>
    </source>
</evidence>
<reference evidence="3" key="1">
    <citation type="submission" date="2016-10" db="EMBL/GenBank/DDBJ databases">
        <authorList>
            <person name="Varghese N."/>
            <person name="Submissions S."/>
        </authorList>
    </citation>
    <scope>NUCLEOTIDE SEQUENCE [LARGE SCALE GENOMIC DNA]</scope>
    <source>
        <strain evidence="3">CGMCC 1.11014</strain>
    </source>
</reference>
<dbReference type="STRING" id="1035707.SAMN05216552_1003109"/>
<dbReference type="EMBL" id="FPBO01000003">
    <property type="protein sequence ID" value="SFU44400.1"/>
    <property type="molecule type" value="Genomic_DNA"/>
</dbReference>
<evidence type="ECO:0000256" key="1">
    <source>
        <dbReference type="SAM" id="Phobius"/>
    </source>
</evidence>
<name>A0A1I7G7H1_9BURK</name>
<dbReference type="Proteomes" id="UP000199391">
    <property type="component" value="Unassembled WGS sequence"/>
</dbReference>
<dbReference type="OrthoDB" id="1495227at2"/>
<keyword evidence="1" id="KW-1133">Transmembrane helix</keyword>
<dbReference type="RefSeq" id="WP_093553951.1">
    <property type="nucleotide sequence ID" value="NZ_FPBO01000003.1"/>
</dbReference>
<feature type="transmembrane region" description="Helical" evidence="1">
    <location>
        <begin position="97"/>
        <end position="121"/>
    </location>
</feature>
<organism evidence="2 3">
    <name type="scientific">Pseudoduganella namucuonensis</name>
    <dbReference type="NCBI Taxonomy" id="1035707"/>
    <lineage>
        <taxon>Bacteria</taxon>
        <taxon>Pseudomonadati</taxon>
        <taxon>Pseudomonadota</taxon>
        <taxon>Betaproteobacteria</taxon>
        <taxon>Burkholderiales</taxon>
        <taxon>Oxalobacteraceae</taxon>
        <taxon>Telluria group</taxon>
        <taxon>Pseudoduganella</taxon>
    </lineage>
</organism>
<feature type="transmembrane region" description="Helical" evidence="1">
    <location>
        <begin position="73"/>
        <end position="91"/>
    </location>
</feature>
<evidence type="ECO:0008006" key="4">
    <source>
        <dbReference type="Google" id="ProtNLM"/>
    </source>
</evidence>
<keyword evidence="1" id="KW-0812">Transmembrane</keyword>